<protein>
    <submittedName>
        <fullName evidence="3">Uncharacterized protein</fullName>
    </submittedName>
</protein>
<keyword evidence="2" id="KW-1133">Transmembrane helix</keyword>
<dbReference type="Proteomes" id="UP000076632">
    <property type="component" value="Unassembled WGS sequence"/>
</dbReference>
<sequence>MSTVTSVDPHVSPPFSFLSPFFLLSFYLYHPKQPNVSSPSCPPLLLSKSKAQPTPPTHNPRLNPPETKPHNPRYHD</sequence>
<dbReference type="GeneID" id="28896575"/>
<name>A0A165JC31_XYLHT</name>
<keyword evidence="2" id="KW-0812">Transmembrane</keyword>
<evidence type="ECO:0000313" key="4">
    <source>
        <dbReference type="Proteomes" id="UP000076632"/>
    </source>
</evidence>
<dbReference type="RefSeq" id="XP_018191590.1">
    <property type="nucleotide sequence ID" value="XM_018331438.1"/>
</dbReference>
<dbReference type="InParanoid" id="A0A165JC31"/>
<proteinExistence type="predicted"/>
<dbReference type="AlphaFoldDB" id="A0A165JC31"/>
<dbReference type="EMBL" id="KV407454">
    <property type="protein sequence ID" value="KZF26035.1"/>
    <property type="molecule type" value="Genomic_DNA"/>
</dbReference>
<evidence type="ECO:0000313" key="3">
    <source>
        <dbReference type="EMBL" id="KZF26035.1"/>
    </source>
</evidence>
<feature type="compositionally biased region" description="Basic and acidic residues" evidence="1">
    <location>
        <begin position="67"/>
        <end position="76"/>
    </location>
</feature>
<gene>
    <name evidence="3" type="ORF">L228DRAFT_242427</name>
</gene>
<accession>A0A165JC31</accession>
<evidence type="ECO:0000256" key="1">
    <source>
        <dbReference type="SAM" id="MobiDB-lite"/>
    </source>
</evidence>
<evidence type="ECO:0000256" key="2">
    <source>
        <dbReference type="SAM" id="Phobius"/>
    </source>
</evidence>
<keyword evidence="2" id="KW-0472">Membrane</keyword>
<feature type="transmembrane region" description="Helical" evidence="2">
    <location>
        <begin position="12"/>
        <end position="29"/>
    </location>
</feature>
<reference evidence="3 4" key="1">
    <citation type="journal article" date="2016" name="Fungal Biol.">
        <title>The genome of Xylona heveae provides a window into fungal endophytism.</title>
        <authorList>
            <person name="Gazis R."/>
            <person name="Kuo A."/>
            <person name="Riley R."/>
            <person name="LaButti K."/>
            <person name="Lipzen A."/>
            <person name="Lin J."/>
            <person name="Amirebrahimi M."/>
            <person name="Hesse C.N."/>
            <person name="Spatafora J.W."/>
            <person name="Henrissat B."/>
            <person name="Hainaut M."/>
            <person name="Grigoriev I.V."/>
            <person name="Hibbett D.S."/>
        </authorList>
    </citation>
    <scope>NUCLEOTIDE SEQUENCE [LARGE SCALE GENOMIC DNA]</scope>
    <source>
        <strain evidence="3 4">TC161</strain>
    </source>
</reference>
<feature type="compositionally biased region" description="Low complexity" evidence="1">
    <location>
        <begin position="37"/>
        <end position="50"/>
    </location>
</feature>
<organism evidence="3 4">
    <name type="scientific">Xylona heveae (strain CBS 132557 / TC161)</name>
    <dbReference type="NCBI Taxonomy" id="1328760"/>
    <lineage>
        <taxon>Eukaryota</taxon>
        <taxon>Fungi</taxon>
        <taxon>Dikarya</taxon>
        <taxon>Ascomycota</taxon>
        <taxon>Pezizomycotina</taxon>
        <taxon>Xylonomycetes</taxon>
        <taxon>Xylonales</taxon>
        <taxon>Xylonaceae</taxon>
        <taxon>Xylona</taxon>
    </lineage>
</organism>
<keyword evidence="4" id="KW-1185">Reference proteome</keyword>
<feature type="region of interest" description="Disordered" evidence="1">
    <location>
        <begin position="34"/>
        <end position="76"/>
    </location>
</feature>